<evidence type="ECO:0000313" key="3">
    <source>
        <dbReference type="Proteomes" id="UP001333110"/>
    </source>
</evidence>
<dbReference type="AlphaFoldDB" id="A0AAN7NVB3"/>
<accession>A0AAN7NVB3</accession>
<protein>
    <submittedName>
        <fullName evidence="2">Uncharacterized protein</fullName>
    </submittedName>
</protein>
<evidence type="ECO:0000313" key="2">
    <source>
        <dbReference type="EMBL" id="KAK4831084.1"/>
    </source>
</evidence>
<dbReference type="Proteomes" id="UP001333110">
    <property type="component" value="Unassembled WGS sequence"/>
</dbReference>
<keyword evidence="3" id="KW-1185">Reference proteome</keyword>
<organism evidence="2 3">
    <name type="scientific">Mycteria americana</name>
    <name type="common">Wood stork</name>
    <dbReference type="NCBI Taxonomy" id="33587"/>
    <lineage>
        <taxon>Eukaryota</taxon>
        <taxon>Metazoa</taxon>
        <taxon>Chordata</taxon>
        <taxon>Craniata</taxon>
        <taxon>Vertebrata</taxon>
        <taxon>Euteleostomi</taxon>
        <taxon>Archelosauria</taxon>
        <taxon>Archosauria</taxon>
        <taxon>Dinosauria</taxon>
        <taxon>Saurischia</taxon>
        <taxon>Theropoda</taxon>
        <taxon>Coelurosauria</taxon>
        <taxon>Aves</taxon>
        <taxon>Neognathae</taxon>
        <taxon>Neoaves</taxon>
        <taxon>Aequornithes</taxon>
        <taxon>Ciconiiformes</taxon>
        <taxon>Ciconiidae</taxon>
        <taxon>Mycteria</taxon>
    </lineage>
</organism>
<evidence type="ECO:0000256" key="1">
    <source>
        <dbReference type="SAM" id="MobiDB-lite"/>
    </source>
</evidence>
<sequence>MSPISSLALVTNRSSIASPLRQLFTLYPFLDVEGNASTPPSSPVPSEQPVATDSRSPVMGFVPPSFNNEGTMLCVSTTGEQPEWVQTGHRHLHIKIKAVN</sequence>
<feature type="region of interest" description="Disordered" evidence="1">
    <location>
        <begin position="35"/>
        <end position="58"/>
    </location>
</feature>
<dbReference type="EMBL" id="JAUNZN010000001">
    <property type="protein sequence ID" value="KAK4831084.1"/>
    <property type="molecule type" value="Genomic_DNA"/>
</dbReference>
<comment type="caution">
    <text evidence="2">The sequence shown here is derived from an EMBL/GenBank/DDBJ whole genome shotgun (WGS) entry which is preliminary data.</text>
</comment>
<name>A0AAN7NVB3_MYCAM</name>
<proteinExistence type="predicted"/>
<gene>
    <name evidence="2" type="ORF">QYF61_015282</name>
</gene>
<reference evidence="2 3" key="1">
    <citation type="journal article" date="2023" name="J. Hered.">
        <title>Chromosome-level genome of the wood stork (Mycteria americana) provides insight into avian chromosome evolution.</title>
        <authorList>
            <person name="Flamio R. Jr."/>
            <person name="Ramstad K.M."/>
        </authorList>
    </citation>
    <scope>NUCLEOTIDE SEQUENCE [LARGE SCALE GENOMIC DNA]</scope>
    <source>
        <strain evidence="2">JAX WOST 10</strain>
    </source>
</reference>